<evidence type="ECO:0000313" key="3">
    <source>
        <dbReference type="Proteomes" id="UP000753961"/>
    </source>
</evidence>
<dbReference type="InterPro" id="IPR011990">
    <property type="entry name" value="TPR-like_helical_dom_sf"/>
</dbReference>
<name>A0A953HP81_9BACT</name>
<sequence>MPISNSEQLFGLIKSLNKSEKRSFKLFASRSHNQGTSKFVRLFEILDGMEEYDEALIFQKSPQITKSQLPNLKRHLYTQIMKALRNIHIDKELDIQIREQLDFARILYGKGLYMQSLKILNRVKNIARDAHQNVLYFEILEFEKRIEEKHITRSRSIAGKMEDLIETSDYANKMINMESALTNLKLKIHGLYIKGGHAKNKDDADHVYQYFEANKPDVAYEALSFFEKVYWHQSYVWLYYILLDFENCLFHARKWAGFFHDDPMMASVNPDLYMRGMHYVMTACFHLDNEAEYWATLQSLDAFYDSNHEQFNQTSEIIYFLYSNFSKLDLASLNGRYDKNVALVPGIERRLALYAPQLDNHRVMQFYYKFAWTFFARGNYDQAINYLHKILNLNVWHLREDIQCYSWLLFILSHFEEKNFTLLTHLIKSATKFFKKMREKNKVQQILIQFVRTQLRSNQSLSQQTYQALIDELNLYTKDTYEGKALLYLDAMTWAESKLKGKTIETLMLEKSAARS</sequence>
<dbReference type="InterPro" id="IPR019734">
    <property type="entry name" value="TPR_rpt"/>
</dbReference>
<reference evidence="2" key="1">
    <citation type="submission" date="2021-06" db="EMBL/GenBank/DDBJ databases">
        <title>44 bacteria genomes isolated from Dapeng, Shenzhen.</title>
        <authorList>
            <person name="Zheng W."/>
            <person name="Yu S."/>
            <person name="Huang Y."/>
        </authorList>
    </citation>
    <scope>NUCLEOTIDE SEQUENCE</scope>
    <source>
        <strain evidence="2">DP5N28-2</strain>
    </source>
</reference>
<proteinExistence type="predicted"/>
<protein>
    <recommendedName>
        <fullName evidence="4">Tetratricopeptide repeat-containing protein</fullName>
    </recommendedName>
</protein>
<dbReference type="Proteomes" id="UP000753961">
    <property type="component" value="Unassembled WGS sequence"/>
</dbReference>
<comment type="caution">
    <text evidence="2">The sequence shown here is derived from an EMBL/GenBank/DDBJ whole genome shotgun (WGS) entry which is preliminary data.</text>
</comment>
<evidence type="ECO:0000313" key="2">
    <source>
        <dbReference type="EMBL" id="MBY5959227.1"/>
    </source>
</evidence>
<feature type="repeat" description="TPR" evidence="1">
    <location>
        <begin position="364"/>
        <end position="397"/>
    </location>
</feature>
<dbReference type="PROSITE" id="PS50005">
    <property type="entry name" value="TPR"/>
    <property type="match status" value="1"/>
</dbReference>
<accession>A0A953HP81</accession>
<keyword evidence="1" id="KW-0802">TPR repeat</keyword>
<evidence type="ECO:0000256" key="1">
    <source>
        <dbReference type="PROSITE-ProRule" id="PRU00339"/>
    </source>
</evidence>
<keyword evidence="3" id="KW-1185">Reference proteome</keyword>
<dbReference type="AlphaFoldDB" id="A0A953HP81"/>
<dbReference type="EMBL" id="JAHVHU010000013">
    <property type="protein sequence ID" value="MBY5959227.1"/>
    <property type="molecule type" value="Genomic_DNA"/>
</dbReference>
<dbReference type="SUPFAM" id="SSF48452">
    <property type="entry name" value="TPR-like"/>
    <property type="match status" value="1"/>
</dbReference>
<evidence type="ECO:0008006" key="4">
    <source>
        <dbReference type="Google" id="ProtNLM"/>
    </source>
</evidence>
<dbReference type="RefSeq" id="WP_222580765.1">
    <property type="nucleotide sequence ID" value="NZ_JAHVHU010000013.1"/>
</dbReference>
<organism evidence="2 3">
    <name type="scientific">Membranihabitans marinus</name>
    <dbReference type="NCBI Taxonomy" id="1227546"/>
    <lineage>
        <taxon>Bacteria</taxon>
        <taxon>Pseudomonadati</taxon>
        <taxon>Bacteroidota</taxon>
        <taxon>Saprospiria</taxon>
        <taxon>Saprospirales</taxon>
        <taxon>Saprospiraceae</taxon>
        <taxon>Membranihabitans</taxon>
    </lineage>
</organism>
<gene>
    <name evidence="2" type="ORF">KUV50_13825</name>
</gene>